<feature type="domain" description="NADP-dependent oxidoreductase" evidence="3">
    <location>
        <begin position="18"/>
        <end position="257"/>
    </location>
</feature>
<dbReference type="RefSeq" id="WP_219239147.1">
    <property type="nucleotide sequence ID" value="NZ_JAHWZX010000016.1"/>
</dbReference>
<keyword evidence="5" id="KW-1185">Reference proteome</keyword>
<comment type="caution">
    <text evidence="4">The sequence shown here is derived from an EMBL/GenBank/DDBJ whole genome shotgun (WGS) entry which is preliminary data.</text>
</comment>
<protein>
    <submittedName>
        <fullName evidence="4">Aldo/keto reductase</fullName>
    </submittedName>
</protein>
<reference evidence="4 5" key="1">
    <citation type="submission" date="2021-07" db="EMBL/GenBank/DDBJ databases">
        <title>Stakelama flava sp. nov., a novel endophytic bacterium isolated from branch of Kandelia candel.</title>
        <authorList>
            <person name="Tuo L."/>
        </authorList>
    </citation>
    <scope>NUCLEOTIDE SEQUENCE [LARGE SCALE GENOMIC DNA]</scope>
    <source>
        <strain evidence="4 5">CBK3Z-3</strain>
    </source>
</reference>
<evidence type="ECO:0000256" key="2">
    <source>
        <dbReference type="ARBA" id="ARBA00023002"/>
    </source>
</evidence>
<sequence length="269" mass="29246">MTDTPMLDMPDGRKIPALGLGTYKIPDSQAGSAVRRGLDMGYALVDTAAAYDNERGVGDGFAASDDAFLTTKLWNERQGHDEAIAAFEESLALLGRDYVDLYLIHWPCPAQGKYVDTWKALIELREQGRARSIGVSNFLPDHIDALIDATGVVPAVNQIELHPHFQQRELVAYNSDHGIVTQAWTPLGRGAAFEEEAVKQVAEKHGKSAAQVIIRWHIDKGHSAIPKAADPDHMESNLGALGWSLDEDDIAAIDALDKPDGAVIGRIDC</sequence>
<gene>
    <name evidence="4" type="ORF">KY084_14240</name>
</gene>
<dbReference type="PANTHER" id="PTHR43827">
    <property type="entry name" value="2,5-DIKETO-D-GLUCONIC ACID REDUCTASE"/>
    <property type="match status" value="1"/>
</dbReference>
<proteinExistence type="predicted"/>
<dbReference type="InterPro" id="IPR018170">
    <property type="entry name" value="Aldo/ket_reductase_CS"/>
</dbReference>
<accession>A0ABS6XRJ6</accession>
<evidence type="ECO:0000313" key="4">
    <source>
        <dbReference type="EMBL" id="MBW4332026.1"/>
    </source>
</evidence>
<dbReference type="EMBL" id="JAHWZX010000016">
    <property type="protein sequence ID" value="MBW4332026.1"/>
    <property type="molecule type" value="Genomic_DNA"/>
</dbReference>
<dbReference type="Pfam" id="PF00248">
    <property type="entry name" value="Aldo_ket_red"/>
    <property type="match status" value="1"/>
</dbReference>
<evidence type="ECO:0000259" key="3">
    <source>
        <dbReference type="Pfam" id="PF00248"/>
    </source>
</evidence>
<keyword evidence="1" id="KW-0521">NADP</keyword>
<dbReference type="Proteomes" id="UP001197214">
    <property type="component" value="Unassembled WGS sequence"/>
</dbReference>
<dbReference type="PIRSF" id="PIRSF000097">
    <property type="entry name" value="AKR"/>
    <property type="match status" value="1"/>
</dbReference>
<evidence type="ECO:0000256" key="1">
    <source>
        <dbReference type="ARBA" id="ARBA00022857"/>
    </source>
</evidence>
<organism evidence="4 5">
    <name type="scientific">Stakelama flava</name>
    <dbReference type="NCBI Taxonomy" id="2860338"/>
    <lineage>
        <taxon>Bacteria</taxon>
        <taxon>Pseudomonadati</taxon>
        <taxon>Pseudomonadota</taxon>
        <taxon>Alphaproteobacteria</taxon>
        <taxon>Sphingomonadales</taxon>
        <taxon>Sphingomonadaceae</taxon>
        <taxon>Stakelama</taxon>
    </lineage>
</organism>
<dbReference type="PROSITE" id="PS00062">
    <property type="entry name" value="ALDOKETO_REDUCTASE_2"/>
    <property type="match status" value="1"/>
</dbReference>
<name>A0ABS6XRJ6_9SPHN</name>
<dbReference type="PANTHER" id="PTHR43827:SF3">
    <property type="entry name" value="NADP-DEPENDENT OXIDOREDUCTASE DOMAIN-CONTAINING PROTEIN"/>
    <property type="match status" value="1"/>
</dbReference>
<keyword evidence="2" id="KW-0560">Oxidoreductase</keyword>
<dbReference type="InterPro" id="IPR023210">
    <property type="entry name" value="NADP_OxRdtase_dom"/>
</dbReference>
<evidence type="ECO:0000313" key="5">
    <source>
        <dbReference type="Proteomes" id="UP001197214"/>
    </source>
</evidence>
<dbReference type="InterPro" id="IPR020471">
    <property type="entry name" value="AKR"/>
</dbReference>